<gene>
    <name evidence="1" type="ORF">KIK155_LOCUS1735</name>
</gene>
<sequence>INILVTRTMAQEPSVNMAARAMAQEPSVNMATRAMAQEPSVNIFLEISETTRQTNYPQFNFPLNCVFERRQYSDE</sequence>
<evidence type="ECO:0000313" key="1">
    <source>
        <dbReference type="EMBL" id="CAF3331933.1"/>
    </source>
</evidence>
<name>A0A817UL82_9BILA</name>
<proteinExistence type="predicted"/>
<comment type="caution">
    <text evidence="1">The sequence shown here is derived from an EMBL/GenBank/DDBJ whole genome shotgun (WGS) entry which is preliminary data.</text>
</comment>
<evidence type="ECO:0000313" key="2">
    <source>
        <dbReference type="Proteomes" id="UP000663865"/>
    </source>
</evidence>
<feature type="non-terminal residue" evidence="1">
    <location>
        <position position="1"/>
    </location>
</feature>
<dbReference type="AlphaFoldDB" id="A0A817UL82"/>
<accession>A0A817UL82</accession>
<dbReference type="EMBL" id="CAJNYV010000045">
    <property type="protein sequence ID" value="CAF3331933.1"/>
    <property type="molecule type" value="Genomic_DNA"/>
</dbReference>
<dbReference type="Proteomes" id="UP000663865">
    <property type="component" value="Unassembled WGS sequence"/>
</dbReference>
<protein>
    <submittedName>
        <fullName evidence="1">Uncharacterized protein</fullName>
    </submittedName>
</protein>
<organism evidence="1 2">
    <name type="scientific">Rotaria socialis</name>
    <dbReference type="NCBI Taxonomy" id="392032"/>
    <lineage>
        <taxon>Eukaryota</taxon>
        <taxon>Metazoa</taxon>
        <taxon>Spiralia</taxon>
        <taxon>Gnathifera</taxon>
        <taxon>Rotifera</taxon>
        <taxon>Eurotatoria</taxon>
        <taxon>Bdelloidea</taxon>
        <taxon>Philodinida</taxon>
        <taxon>Philodinidae</taxon>
        <taxon>Rotaria</taxon>
    </lineage>
</organism>
<reference evidence="1" key="1">
    <citation type="submission" date="2021-02" db="EMBL/GenBank/DDBJ databases">
        <authorList>
            <person name="Nowell W R."/>
        </authorList>
    </citation>
    <scope>NUCLEOTIDE SEQUENCE</scope>
</reference>